<accession>A0ACC2L5B0</accession>
<proteinExistence type="predicted"/>
<name>A0ACC2L5B0_PERAE</name>
<keyword evidence="2" id="KW-1185">Reference proteome</keyword>
<reference evidence="1 2" key="1">
    <citation type="journal article" date="2022" name="Hortic Res">
        <title>A haplotype resolved chromosomal level avocado genome allows analysis of novel avocado genes.</title>
        <authorList>
            <person name="Nath O."/>
            <person name="Fletcher S.J."/>
            <person name="Hayward A."/>
            <person name="Shaw L.M."/>
            <person name="Masouleh A.K."/>
            <person name="Furtado A."/>
            <person name="Henry R.J."/>
            <person name="Mitter N."/>
        </authorList>
    </citation>
    <scope>NUCLEOTIDE SEQUENCE [LARGE SCALE GENOMIC DNA]</scope>
    <source>
        <strain evidence="2">cv. Hass</strain>
    </source>
</reference>
<sequence>MKLRSEMAKMNFIFALVGKKKWRRKLRKSFQKGSSHSFDSNKGNGTQQVKLEKLKTSPKKKDLNSRSFGISVPSKIQGGSPCKVKVIKEENPIHVDAVESAYEGSDDCDGSLSMKRDPSDFDLQAQVADKGDEPDPLVKIRNSSSGSVTEMNDRLERDEGGLELIHNGHQSDPGIRRIALWGSPTLTRSCSSVETRDLIKKIANQVTPSKSHSFEDLQDLADGARREIVQGIQTSPLSVYTSFSADRVMLKRRASSHVLPSRNTLESRWVLAAKENNTESSGLLSISPKDNNFNSYNKQSWDKFHRGDSGPCPPNHWIAFCNESSPPSRVDEWVRSFESHSVVPQDDCCAEGEETGDSSVVPPFPETSKSPGRTPSTTGRSNLNVSEEVLQANNVIQSLNSFSKVAHIASIGLKVIPCISSFTSLRSVNLSGNFVVHITPGSLPKDLHTLNLSRNKIAAIEGLRELTRLRVLDLSYNRITRIGQGLSNCIIIKELYLTGNKISDVEGLHRLLKLAVLDLNFNRITTTKSLGQLVANHKSLLALNLLGNPIQSNIGDDQVWRTVSNLLPKLTYLNKQPIKPLRAREAVSDNVTRAALGNNGWSSRRKVSTWTTQGSSSRSRISNGVAHRSRHRARNNGRR</sequence>
<dbReference type="Proteomes" id="UP001234297">
    <property type="component" value="Chromosome 7"/>
</dbReference>
<dbReference type="EMBL" id="CM056815">
    <property type="protein sequence ID" value="KAJ8628647.1"/>
    <property type="molecule type" value="Genomic_DNA"/>
</dbReference>
<protein>
    <submittedName>
        <fullName evidence="1">Uncharacterized protein</fullName>
    </submittedName>
</protein>
<organism evidence="1 2">
    <name type="scientific">Persea americana</name>
    <name type="common">Avocado</name>
    <dbReference type="NCBI Taxonomy" id="3435"/>
    <lineage>
        <taxon>Eukaryota</taxon>
        <taxon>Viridiplantae</taxon>
        <taxon>Streptophyta</taxon>
        <taxon>Embryophyta</taxon>
        <taxon>Tracheophyta</taxon>
        <taxon>Spermatophyta</taxon>
        <taxon>Magnoliopsida</taxon>
        <taxon>Magnoliidae</taxon>
        <taxon>Laurales</taxon>
        <taxon>Lauraceae</taxon>
        <taxon>Persea</taxon>
    </lineage>
</organism>
<evidence type="ECO:0000313" key="2">
    <source>
        <dbReference type="Proteomes" id="UP001234297"/>
    </source>
</evidence>
<comment type="caution">
    <text evidence="1">The sequence shown here is derived from an EMBL/GenBank/DDBJ whole genome shotgun (WGS) entry which is preliminary data.</text>
</comment>
<evidence type="ECO:0000313" key="1">
    <source>
        <dbReference type="EMBL" id="KAJ8628647.1"/>
    </source>
</evidence>
<gene>
    <name evidence="1" type="ORF">MRB53_021970</name>
</gene>